<sequence>MKFLILPLLLPFASAFECYTCNSLPEEDDSQRCVDKAETCPDGVESCSMVMYVTDGDNKMHMRKFCTNPGTPIYQFLLFYPGSSLCQNIETKNTNMKFSGKLQPPLSSEQLLEKRKRRSSGMPAPPHAQSSNLLCVCSTELCNGGTFDDVLKRSMLRNIDEKMGLTKGSNFEHF</sequence>
<evidence type="ECO:0000256" key="1">
    <source>
        <dbReference type="SAM" id="SignalP"/>
    </source>
</evidence>
<evidence type="ECO:0000313" key="3">
    <source>
        <dbReference type="WBParaSite" id="ACRNAN_scaffold3811.g32617.t1"/>
    </source>
</evidence>
<dbReference type="AlphaFoldDB" id="A0A914DS12"/>
<keyword evidence="2" id="KW-1185">Reference proteome</keyword>
<feature type="signal peptide" evidence="1">
    <location>
        <begin position="1"/>
        <end position="15"/>
    </location>
</feature>
<dbReference type="Proteomes" id="UP000887540">
    <property type="component" value="Unplaced"/>
</dbReference>
<accession>A0A914DS12</accession>
<organism evidence="2 3">
    <name type="scientific">Acrobeloides nanus</name>
    <dbReference type="NCBI Taxonomy" id="290746"/>
    <lineage>
        <taxon>Eukaryota</taxon>
        <taxon>Metazoa</taxon>
        <taxon>Ecdysozoa</taxon>
        <taxon>Nematoda</taxon>
        <taxon>Chromadorea</taxon>
        <taxon>Rhabditida</taxon>
        <taxon>Tylenchina</taxon>
        <taxon>Cephalobomorpha</taxon>
        <taxon>Cephaloboidea</taxon>
        <taxon>Cephalobidae</taxon>
        <taxon>Acrobeloides</taxon>
    </lineage>
</organism>
<keyword evidence="1" id="KW-0732">Signal</keyword>
<dbReference type="SUPFAM" id="SSF57302">
    <property type="entry name" value="Snake toxin-like"/>
    <property type="match status" value="1"/>
</dbReference>
<feature type="chain" id="PRO_5036872081" evidence="1">
    <location>
        <begin position="16"/>
        <end position="174"/>
    </location>
</feature>
<proteinExistence type="predicted"/>
<evidence type="ECO:0000313" key="2">
    <source>
        <dbReference type="Proteomes" id="UP000887540"/>
    </source>
</evidence>
<name>A0A914DS12_9BILA</name>
<dbReference type="WBParaSite" id="ACRNAN_scaffold3811.g32617.t1">
    <property type="protein sequence ID" value="ACRNAN_scaffold3811.g32617.t1"/>
    <property type="gene ID" value="ACRNAN_scaffold3811.g32617"/>
</dbReference>
<reference evidence="3" key="1">
    <citation type="submission" date="2022-11" db="UniProtKB">
        <authorList>
            <consortium name="WormBaseParasite"/>
        </authorList>
    </citation>
    <scope>IDENTIFICATION</scope>
</reference>
<protein>
    <submittedName>
        <fullName evidence="3">Sodefrin-like factor</fullName>
    </submittedName>
</protein>
<dbReference type="InterPro" id="IPR045860">
    <property type="entry name" value="Snake_toxin-like_sf"/>
</dbReference>